<name>W6MJA3_9ASCO</name>
<reference evidence="14" key="1">
    <citation type="submission" date="2013-12" db="EMBL/GenBank/DDBJ databases">
        <authorList>
            <person name="Genoscope - CEA"/>
        </authorList>
    </citation>
    <scope>NUCLEOTIDE SEQUENCE</scope>
    <source>
        <strain evidence="14">CBS 1993</strain>
    </source>
</reference>
<dbReference type="InterPro" id="IPR043044">
    <property type="entry name" value="TPA1/Ofd1_C"/>
</dbReference>
<dbReference type="PROSITE" id="PS51471">
    <property type="entry name" value="FE2OG_OXY"/>
    <property type="match status" value="1"/>
</dbReference>
<keyword evidence="5" id="KW-0847">Vitamin C</keyword>
<dbReference type="FunFam" id="2.60.120.620:FF:000014">
    <property type="entry name" value="Prolyl 3,4-dihydroxylase TPA1"/>
    <property type="match status" value="1"/>
</dbReference>
<organism evidence="14 15">
    <name type="scientific">Kuraishia capsulata CBS 1993</name>
    <dbReference type="NCBI Taxonomy" id="1382522"/>
    <lineage>
        <taxon>Eukaryota</taxon>
        <taxon>Fungi</taxon>
        <taxon>Dikarya</taxon>
        <taxon>Ascomycota</taxon>
        <taxon>Saccharomycotina</taxon>
        <taxon>Pichiomycetes</taxon>
        <taxon>Pichiales</taxon>
        <taxon>Pichiaceae</taxon>
        <taxon>Kuraishia</taxon>
    </lineage>
</organism>
<dbReference type="Pfam" id="PF13661">
    <property type="entry name" value="2OG-FeII_Oxy_4"/>
    <property type="match status" value="1"/>
</dbReference>
<dbReference type="STRING" id="1382522.W6MJA3"/>
<evidence type="ECO:0000256" key="5">
    <source>
        <dbReference type="ARBA" id="ARBA00022896"/>
    </source>
</evidence>
<dbReference type="GO" id="GO:0005634">
    <property type="term" value="C:nucleus"/>
    <property type="evidence" value="ECO:0007669"/>
    <property type="project" value="UniProtKB-SubCell"/>
</dbReference>
<evidence type="ECO:0000256" key="6">
    <source>
        <dbReference type="ARBA" id="ARBA00022964"/>
    </source>
</evidence>
<dbReference type="GO" id="GO:2000639">
    <property type="term" value="P:negative regulation of SREBP signaling pathway"/>
    <property type="evidence" value="ECO:0007669"/>
    <property type="project" value="EnsemblFungi"/>
</dbReference>
<dbReference type="GO" id="GO:0005737">
    <property type="term" value="C:cytoplasm"/>
    <property type="evidence" value="ECO:0007669"/>
    <property type="project" value="TreeGrafter"/>
</dbReference>
<evidence type="ECO:0000256" key="11">
    <source>
        <dbReference type="ARBA" id="ARBA00051966"/>
    </source>
</evidence>
<dbReference type="GO" id="GO:0019826">
    <property type="term" value="F:oxygen sensor activity"/>
    <property type="evidence" value="ECO:0007669"/>
    <property type="project" value="EnsemblFungi"/>
</dbReference>
<dbReference type="GO" id="GO:0006450">
    <property type="term" value="P:regulation of translational fidelity"/>
    <property type="evidence" value="ECO:0007669"/>
    <property type="project" value="EnsemblFungi"/>
</dbReference>
<dbReference type="EMBL" id="HG793127">
    <property type="protein sequence ID" value="CDK26341.1"/>
    <property type="molecule type" value="Genomic_DNA"/>
</dbReference>
<dbReference type="GO" id="GO:0006415">
    <property type="term" value="P:translational termination"/>
    <property type="evidence" value="ECO:0007669"/>
    <property type="project" value="EnsemblFungi"/>
</dbReference>
<dbReference type="SMART" id="SM00702">
    <property type="entry name" value="P4Hc"/>
    <property type="match status" value="1"/>
</dbReference>
<dbReference type="AlphaFoldDB" id="W6MJA3"/>
<dbReference type="GO" id="GO:0008198">
    <property type="term" value="F:ferrous iron binding"/>
    <property type="evidence" value="ECO:0007669"/>
    <property type="project" value="EnsemblFungi"/>
</dbReference>
<dbReference type="RefSeq" id="XP_022458347.1">
    <property type="nucleotide sequence ID" value="XM_022602553.1"/>
</dbReference>
<keyword evidence="4" id="KW-0479">Metal-binding</keyword>
<evidence type="ECO:0000259" key="13">
    <source>
        <dbReference type="PROSITE" id="PS51471"/>
    </source>
</evidence>
<keyword evidence="9" id="KW-0539">Nucleus</keyword>
<comment type="subcellular location">
    <subcellularLocation>
        <location evidence="2">Nucleus</location>
    </subcellularLocation>
</comment>
<dbReference type="PANTHER" id="PTHR12117:SF0">
    <property type="entry name" value="PROLYL 3-HYDROXYLASE OGFOD1"/>
    <property type="match status" value="1"/>
</dbReference>
<evidence type="ECO:0000256" key="3">
    <source>
        <dbReference type="ARBA" id="ARBA00007443"/>
    </source>
</evidence>
<evidence type="ECO:0000256" key="10">
    <source>
        <dbReference type="ARBA" id="ARBA00047444"/>
    </source>
</evidence>
<reference evidence="14" key="2">
    <citation type="submission" date="2014-02" db="EMBL/GenBank/DDBJ databases">
        <title>Complete DNA sequence of /Kuraishia capsulata/ illustrates novel genomic features among budding yeasts (/Saccharomycotina/).</title>
        <authorList>
            <person name="Morales L."/>
            <person name="Noel B."/>
            <person name="Porcel B."/>
            <person name="Marcet-Houben M."/>
            <person name="Hullo M-F."/>
            <person name="Sacerdot C."/>
            <person name="Tekaia F."/>
            <person name="Leh-Louis V."/>
            <person name="Despons L."/>
            <person name="Khanna V."/>
            <person name="Aury J-M."/>
            <person name="Barbe V."/>
            <person name="Couloux A."/>
            <person name="Labadie K."/>
            <person name="Pelletier E."/>
            <person name="Souciet J-L."/>
            <person name="Boekhout T."/>
            <person name="Gabaldon T."/>
            <person name="Wincker P."/>
            <person name="Dujon B."/>
        </authorList>
    </citation>
    <scope>NUCLEOTIDE SEQUENCE</scope>
    <source>
        <strain evidence="14">CBS 1993</strain>
    </source>
</reference>
<keyword evidence="7" id="KW-0560">Oxidoreductase</keyword>
<evidence type="ECO:0000256" key="1">
    <source>
        <dbReference type="ARBA" id="ARBA00001961"/>
    </source>
</evidence>
<sequence length="615" mass="70558">MVEANLKRTVETTFRAPKRPFLSISPTPEQEKESKAYLNPEIFYETYRKALKLSVAQSEPYRWGHISQLVDDKLLRDVRSEILKEIHFTKKETDIYKVYQSGDLANLSGLDWSDLSRLPNLFKLRNAIYSQGFRDFISEVTGCGKLSGVKTDMSLNTYTKGCHLLTHDDVIGSRRVSFILYIPEPGKTWKPHYGGALRLFDSIVPNVPRSDYHCKFVPQFNQMAFFTVQPGLSFHEVEEVKVDRHRLSIQGWFHIPQRGEDGFIPGEQERTEAKSTLQQLESKELREFDFPKIFRNEINPEVVKSYESAEGLTQAETEYLSKYLNKSLLSSEAITKMKALFDQECMVDIQEFLSPKFADLLSKSIKKCEFNTTMPRVQKDVKFPWKLAIPPHKQRFMYMDGLDQQNIDTAADIQFANGIAPQELPNFGLTRNVAKSEVDRELCTLSEMFRSNAFRKYIALITGLIACKDQVLVRRFRPGHDFILATELEEEPTVGILDCVLEATMNLTPTTGWESGELGGYELCMVTNDEEQQADEKLNEDEAAIYKENDDSVVFTSQASWNTLNLILRDPKVLKFVKYVSNDAPGSRWDISCSWNVKDIFGKDEEEENEGEGDE</sequence>
<dbReference type="GO" id="GO:0031543">
    <property type="term" value="F:peptidyl-proline dioxygenase activity"/>
    <property type="evidence" value="ECO:0007669"/>
    <property type="project" value="EnsemblFungi"/>
</dbReference>
<dbReference type="Proteomes" id="UP000019384">
    <property type="component" value="Unassembled WGS sequence"/>
</dbReference>
<accession>W6MJA3</accession>
<dbReference type="GO" id="GO:0031418">
    <property type="term" value="F:L-ascorbic acid binding"/>
    <property type="evidence" value="ECO:0007669"/>
    <property type="project" value="UniProtKB-KW"/>
</dbReference>
<comment type="catalytic activity">
    <reaction evidence="10">
        <text>[ribosomal protein uS12]-L-proline + 2-oxoglutarate + O2 = [ribosomal protein uS12]-(3S)-3-hydroxy-L-proline + succinate + CO2</text>
        <dbReference type="Rhea" id="RHEA:54156"/>
        <dbReference type="Rhea" id="RHEA-COMP:13816"/>
        <dbReference type="Rhea" id="RHEA-COMP:13818"/>
        <dbReference type="ChEBI" id="CHEBI:15379"/>
        <dbReference type="ChEBI" id="CHEBI:16526"/>
        <dbReference type="ChEBI" id="CHEBI:16810"/>
        <dbReference type="ChEBI" id="CHEBI:30031"/>
        <dbReference type="ChEBI" id="CHEBI:50342"/>
        <dbReference type="ChEBI" id="CHEBI:85428"/>
    </reaction>
</comment>
<evidence type="ECO:0000313" key="15">
    <source>
        <dbReference type="Proteomes" id="UP000019384"/>
    </source>
</evidence>
<dbReference type="GO" id="GO:0140311">
    <property type="term" value="F:protein sequestering activity"/>
    <property type="evidence" value="ECO:0007669"/>
    <property type="project" value="EnsemblFungi"/>
</dbReference>
<evidence type="ECO:0000256" key="2">
    <source>
        <dbReference type="ARBA" id="ARBA00004123"/>
    </source>
</evidence>
<keyword evidence="6" id="KW-0223">Dioxygenase</keyword>
<dbReference type="OrthoDB" id="430522at2759"/>
<dbReference type="InterPro" id="IPR039558">
    <property type="entry name" value="TPA1/OFD1_N"/>
</dbReference>
<dbReference type="InterPro" id="IPR051842">
    <property type="entry name" value="uS12_prolyl_hydroxylase"/>
</dbReference>
<evidence type="ECO:0000256" key="4">
    <source>
        <dbReference type="ARBA" id="ARBA00022723"/>
    </source>
</evidence>
<dbReference type="GO" id="GO:0000288">
    <property type="term" value="P:nuclear-transcribed mRNA catabolic process, deadenylation-dependent decay"/>
    <property type="evidence" value="ECO:0007669"/>
    <property type="project" value="EnsemblFungi"/>
</dbReference>
<evidence type="ECO:0000256" key="7">
    <source>
        <dbReference type="ARBA" id="ARBA00023002"/>
    </source>
</evidence>
<dbReference type="InterPro" id="IPR006620">
    <property type="entry name" value="Pro_4_hyd_alph"/>
</dbReference>
<dbReference type="Gene3D" id="2.60.120.620">
    <property type="entry name" value="q2cbj1_9rhob like domain"/>
    <property type="match status" value="1"/>
</dbReference>
<feature type="domain" description="Fe2OG dioxygenase" evidence="13">
    <location>
        <begin position="149"/>
        <end position="255"/>
    </location>
</feature>
<protein>
    <recommendedName>
        <fullName evidence="12">uS12 prolyl 3,4-dihydroxylase</fullName>
    </recommendedName>
</protein>
<dbReference type="GO" id="GO:0071456">
    <property type="term" value="P:cellular response to hypoxia"/>
    <property type="evidence" value="ECO:0007669"/>
    <property type="project" value="EnsemblFungi"/>
</dbReference>
<comment type="similarity">
    <text evidence="3">Belongs to the TPA1 family.</text>
</comment>
<dbReference type="Gene3D" id="3.60.130.20">
    <property type="entry name" value="Oxoglutarate/iron-dependent oxygenase, C-terminal degradation domain"/>
    <property type="match status" value="1"/>
</dbReference>
<evidence type="ECO:0000256" key="9">
    <source>
        <dbReference type="ARBA" id="ARBA00023242"/>
    </source>
</evidence>
<dbReference type="GeneID" id="34519735"/>
<gene>
    <name evidence="14" type="ORF">KUCA_T00002312001</name>
</gene>
<dbReference type="HOGENOM" id="CLU_017005_0_0_1"/>
<evidence type="ECO:0000313" key="14">
    <source>
        <dbReference type="EMBL" id="CDK26341.1"/>
    </source>
</evidence>
<dbReference type="PANTHER" id="PTHR12117">
    <property type="entry name" value="HISTONE ACETYLTRANSFERASE COMPLEX"/>
    <property type="match status" value="1"/>
</dbReference>
<dbReference type="Pfam" id="PF10637">
    <property type="entry name" value="Ofd1_CTDD"/>
    <property type="match status" value="1"/>
</dbReference>
<evidence type="ECO:0000256" key="12">
    <source>
        <dbReference type="ARBA" id="ARBA00081607"/>
    </source>
</evidence>
<dbReference type="InterPro" id="IPR019601">
    <property type="entry name" value="Oxoglutarate/Fe-dep_Oase_C"/>
</dbReference>
<proteinExistence type="inferred from homology"/>
<dbReference type="InterPro" id="IPR005123">
    <property type="entry name" value="Oxoglu/Fe-dep_dioxygenase_dom"/>
</dbReference>
<keyword evidence="15" id="KW-1185">Reference proteome</keyword>
<evidence type="ECO:0000256" key="8">
    <source>
        <dbReference type="ARBA" id="ARBA00023004"/>
    </source>
</evidence>
<comment type="cofactor">
    <cofactor evidence="1">
        <name>L-ascorbate</name>
        <dbReference type="ChEBI" id="CHEBI:38290"/>
    </cofactor>
</comment>
<dbReference type="GO" id="GO:0006449">
    <property type="term" value="P:regulation of translational termination"/>
    <property type="evidence" value="ECO:0007669"/>
    <property type="project" value="EnsemblFungi"/>
</dbReference>
<dbReference type="GO" id="GO:0008143">
    <property type="term" value="F:poly(A) binding"/>
    <property type="evidence" value="ECO:0007669"/>
    <property type="project" value="EnsemblFungi"/>
</dbReference>
<comment type="catalytic activity">
    <reaction evidence="11">
        <text>[ribosomal protein uS12]-(3S)-3-hydroxy-L-proline + 2-oxoglutarate + O2 = [ribosomal protein uS12]-(3S)-3,4-dihydroxy-L-proline + succinate + CO2</text>
        <dbReference type="Rhea" id="RHEA:54160"/>
        <dbReference type="Rhea" id="RHEA-COMP:13817"/>
        <dbReference type="Rhea" id="RHEA-COMP:13818"/>
        <dbReference type="ChEBI" id="CHEBI:15379"/>
        <dbReference type="ChEBI" id="CHEBI:16526"/>
        <dbReference type="ChEBI" id="CHEBI:16810"/>
        <dbReference type="ChEBI" id="CHEBI:30031"/>
        <dbReference type="ChEBI" id="CHEBI:85428"/>
        <dbReference type="ChEBI" id="CHEBI:138052"/>
    </reaction>
</comment>
<keyword evidence="8" id="KW-0408">Iron</keyword>
<dbReference type="GO" id="GO:0032436">
    <property type="term" value="P:positive regulation of proteasomal ubiquitin-dependent protein catabolic process"/>
    <property type="evidence" value="ECO:0007669"/>
    <property type="project" value="EnsemblFungi"/>
</dbReference>